<evidence type="ECO:0000313" key="3">
    <source>
        <dbReference type="RefSeq" id="XP_002731201.1"/>
    </source>
</evidence>
<proteinExistence type="predicted"/>
<dbReference type="RefSeq" id="XP_002731201.1">
    <property type="nucleotide sequence ID" value="XM_002731155.2"/>
</dbReference>
<protein>
    <submittedName>
        <fullName evidence="3">Uncharacterized protein LOC100378999</fullName>
    </submittedName>
</protein>
<name>A0ABM0GJG6_SACKO</name>
<sequence length="115" mass="13092">MAGISTDGGNRNSSTDKMSKRAWGTVTKPPSMDLGWQKMTNYEIDQTVERLYYVPKPKSREYKRQNPQLTEDQITDMMERLTKNAGDKAPDARRIAEGPLKDMGVVNSFAWKGYN</sequence>
<dbReference type="Proteomes" id="UP000694865">
    <property type="component" value="Unplaced"/>
</dbReference>
<organism evidence="2 3">
    <name type="scientific">Saccoglossus kowalevskii</name>
    <name type="common">Acorn worm</name>
    <dbReference type="NCBI Taxonomy" id="10224"/>
    <lineage>
        <taxon>Eukaryota</taxon>
        <taxon>Metazoa</taxon>
        <taxon>Hemichordata</taxon>
        <taxon>Enteropneusta</taxon>
        <taxon>Harrimaniidae</taxon>
        <taxon>Saccoglossus</taxon>
    </lineage>
</organism>
<feature type="region of interest" description="Disordered" evidence="1">
    <location>
        <begin position="1"/>
        <end position="30"/>
    </location>
</feature>
<reference evidence="3" key="1">
    <citation type="submission" date="2025-08" db="UniProtKB">
        <authorList>
            <consortium name="RefSeq"/>
        </authorList>
    </citation>
    <scope>IDENTIFICATION</scope>
    <source>
        <tissue evidence="3">Testes</tissue>
    </source>
</reference>
<keyword evidence="2" id="KW-1185">Reference proteome</keyword>
<feature type="compositionally biased region" description="Polar residues" evidence="1">
    <location>
        <begin position="7"/>
        <end position="16"/>
    </location>
</feature>
<gene>
    <name evidence="3" type="primary">LOC100378999</name>
</gene>
<evidence type="ECO:0000256" key="1">
    <source>
        <dbReference type="SAM" id="MobiDB-lite"/>
    </source>
</evidence>
<dbReference type="GeneID" id="100378999"/>
<evidence type="ECO:0000313" key="2">
    <source>
        <dbReference type="Proteomes" id="UP000694865"/>
    </source>
</evidence>
<accession>A0ABM0GJG6</accession>